<feature type="region of interest" description="Disordered" evidence="1">
    <location>
        <begin position="140"/>
        <end position="303"/>
    </location>
</feature>
<dbReference type="Pfam" id="PF21192">
    <property type="entry name" value="OB_NMD3"/>
    <property type="match status" value="1"/>
</dbReference>
<proteinExistence type="predicted"/>
<reference evidence="3" key="1">
    <citation type="submission" date="2021-02" db="EMBL/GenBank/DDBJ databases">
        <authorList>
            <person name="Dougan E. K."/>
            <person name="Rhodes N."/>
            <person name="Thang M."/>
            <person name="Chan C."/>
        </authorList>
    </citation>
    <scope>NUCLEOTIDE SEQUENCE</scope>
</reference>
<feature type="non-terminal residue" evidence="3">
    <location>
        <position position="1"/>
    </location>
</feature>
<evidence type="ECO:0000259" key="2">
    <source>
        <dbReference type="Pfam" id="PF21192"/>
    </source>
</evidence>
<name>A0A813F8X4_POLGL</name>
<dbReference type="InterPro" id="IPR039768">
    <property type="entry name" value="Nmd3"/>
</dbReference>
<feature type="compositionally biased region" description="Acidic residues" evidence="1">
    <location>
        <begin position="193"/>
        <end position="211"/>
    </location>
</feature>
<feature type="compositionally biased region" description="Basic residues" evidence="1">
    <location>
        <begin position="294"/>
        <end position="303"/>
    </location>
</feature>
<dbReference type="GO" id="GO:0000055">
    <property type="term" value="P:ribosomal large subunit export from nucleus"/>
    <property type="evidence" value="ECO:0007669"/>
    <property type="project" value="TreeGrafter"/>
</dbReference>
<dbReference type="GO" id="GO:0005634">
    <property type="term" value="C:nucleus"/>
    <property type="evidence" value="ECO:0007669"/>
    <property type="project" value="TreeGrafter"/>
</dbReference>
<protein>
    <recommendedName>
        <fullName evidence="2">60S ribosomal export protein NMD3 OB-fold domain-containing protein</fullName>
    </recommendedName>
</protein>
<organism evidence="3 4">
    <name type="scientific">Polarella glacialis</name>
    <name type="common">Dinoflagellate</name>
    <dbReference type="NCBI Taxonomy" id="89957"/>
    <lineage>
        <taxon>Eukaryota</taxon>
        <taxon>Sar</taxon>
        <taxon>Alveolata</taxon>
        <taxon>Dinophyceae</taxon>
        <taxon>Suessiales</taxon>
        <taxon>Suessiaceae</taxon>
        <taxon>Polarella</taxon>
    </lineage>
</organism>
<dbReference type="Proteomes" id="UP000654075">
    <property type="component" value="Unassembled WGS sequence"/>
</dbReference>
<evidence type="ECO:0000256" key="1">
    <source>
        <dbReference type="SAM" id="MobiDB-lite"/>
    </source>
</evidence>
<dbReference type="InterPro" id="IPR048898">
    <property type="entry name" value="OB_NMD3"/>
</dbReference>
<dbReference type="PANTHER" id="PTHR12746">
    <property type="entry name" value="NONSENSE-MEDIATED MRNA DECAY PROTEIN 3"/>
    <property type="match status" value="1"/>
</dbReference>
<accession>A0A813F8X4</accession>
<sequence length="303" mass="32667">VGLVDPASCRTIEVSSQEYWKKPFNSVCMPAKLTEFVVLDVIADESAIGEIQRAPGSRSGRNTSRGKVNPCEIEIARSSDFGQNDDRLIVRSHLGGLLHVGDIALGYDLRTLNIGLDDDDLGVLPLDVYLVKKKRPERVERRRKGPGYIGSKRVLQNQRAQLDAEEDAENENAQETGATPDVADHGVVAETVPNDEEDDSEEDEDEEDEEALSMQAGADSLLNRLSKPPVRESASSRPVLAEASEESPEVQIFGDAPDAVSGNCSSAVTSSGYPGPGGQLDEPPPPGTDSGARPKAKVRPRKR</sequence>
<feature type="compositionally biased region" description="Polar residues" evidence="1">
    <location>
        <begin position="262"/>
        <end position="272"/>
    </location>
</feature>
<dbReference type="GO" id="GO:0005737">
    <property type="term" value="C:cytoplasm"/>
    <property type="evidence" value="ECO:0007669"/>
    <property type="project" value="TreeGrafter"/>
</dbReference>
<dbReference type="OrthoDB" id="203821at2759"/>
<comment type="caution">
    <text evidence="3">The sequence shown here is derived from an EMBL/GenBank/DDBJ whole genome shotgun (WGS) entry which is preliminary data.</text>
</comment>
<gene>
    <name evidence="3" type="ORF">PGLA1383_LOCUS26060</name>
</gene>
<dbReference type="GO" id="GO:0043023">
    <property type="term" value="F:ribosomal large subunit binding"/>
    <property type="evidence" value="ECO:0007669"/>
    <property type="project" value="InterPro"/>
</dbReference>
<dbReference type="PANTHER" id="PTHR12746:SF2">
    <property type="entry name" value="60S RIBOSOMAL EXPORT PROTEIN NMD3"/>
    <property type="match status" value="1"/>
</dbReference>
<dbReference type="EMBL" id="CAJNNV010022565">
    <property type="protein sequence ID" value="CAE8608188.1"/>
    <property type="molecule type" value="Genomic_DNA"/>
</dbReference>
<feature type="domain" description="60S ribosomal export protein NMD3 OB-fold" evidence="2">
    <location>
        <begin position="63"/>
        <end position="118"/>
    </location>
</feature>
<feature type="compositionally biased region" description="Acidic residues" evidence="1">
    <location>
        <begin position="163"/>
        <end position="172"/>
    </location>
</feature>
<evidence type="ECO:0000313" key="3">
    <source>
        <dbReference type="EMBL" id="CAE8608188.1"/>
    </source>
</evidence>
<dbReference type="AlphaFoldDB" id="A0A813F8X4"/>
<keyword evidence="4" id="KW-1185">Reference proteome</keyword>
<evidence type="ECO:0000313" key="4">
    <source>
        <dbReference type="Proteomes" id="UP000654075"/>
    </source>
</evidence>